<evidence type="ECO:0000256" key="1">
    <source>
        <dbReference type="ARBA" id="ARBA00022801"/>
    </source>
</evidence>
<dbReference type="InterPro" id="IPR029058">
    <property type="entry name" value="AB_hydrolase_fold"/>
</dbReference>
<evidence type="ECO:0000259" key="2">
    <source>
        <dbReference type="Pfam" id="PF00561"/>
    </source>
</evidence>
<accession>A0A6H2H580</accession>
<dbReference type="PANTHER" id="PTHR43329">
    <property type="entry name" value="EPOXIDE HYDROLASE"/>
    <property type="match status" value="1"/>
</dbReference>
<evidence type="ECO:0000313" key="4">
    <source>
        <dbReference type="Proteomes" id="UP000502041"/>
    </source>
</evidence>
<proteinExistence type="predicted"/>
<dbReference type="InterPro" id="IPR000073">
    <property type="entry name" value="AB_hydrolase_1"/>
</dbReference>
<sequence length="326" mass="36790">MPNDIQVTEKNAGNSDWFTDFEEADFEVNGTTIHARFESRAGLDDKREPLLLLHGFPQSHVMWHRVAQQLRQHYCLVMPDLRGYGESAKPAGLSDHSNYSKRNMAEDMAELMEVLGFDTFFLAGHDRGARVAHRLALDHPTHVKKLCVIDIAPTLDMYEGASMTAPYMEFARSYYHWFHMLQPSPLPETMMGAADPVTATIYLHAKLGGWGSTGLSYIEPRALAEYELRFCNPQALHAACEDYRASAGIDLEHDRQSRLKGEKITCDTLLLWGERGVVNRLFDPMALWRAQCAGQLSGQMLAAGHFLPEELPGQTTDLLRTFFTQD</sequence>
<dbReference type="EMBL" id="CP051461">
    <property type="protein sequence ID" value="QJC55000.1"/>
    <property type="molecule type" value="Genomic_DNA"/>
</dbReference>
<dbReference type="InterPro" id="IPR000639">
    <property type="entry name" value="Epox_hydrolase-like"/>
</dbReference>
<dbReference type="Gene3D" id="3.40.50.1820">
    <property type="entry name" value="alpha/beta hydrolase"/>
    <property type="match status" value="1"/>
</dbReference>
<protein>
    <submittedName>
        <fullName evidence="3">Fluoroacetate dehalogenase</fullName>
        <ecNumber evidence="3">3.8.1.3</ecNumber>
    </submittedName>
</protein>
<dbReference type="SUPFAM" id="SSF53474">
    <property type="entry name" value="alpha/beta-Hydrolases"/>
    <property type="match status" value="1"/>
</dbReference>
<dbReference type="Proteomes" id="UP000502041">
    <property type="component" value="Chromosome"/>
</dbReference>
<keyword evidence="1 3" id="KW-0378">Hydrolase</keyword>
<name>A0A6H2H580_9BURK</name>
<evidence type="ECO:0000313" key="3">
    <source>
        <dbReference type="EMBL" id="QJC55000.1"/>
    </source>
</evidence>
<dbReference type="RefSeq" id="WP_168920924.1">
    <property type="nucleotide sequence ID" value="NZ_CP051461.1"/>
</dbReference>
<dbReference type="KEGG" id="pvac:HC248_00263"/>
<dbReference type="EC" id="3.8.1.3" evidence="3"/>
<organism evidence="3 4">
    <name type="scientific">Polaromonas vacuolata</name>
    <dbReference type="NCBI Taxonomy" id="37448"/>
    <lineage>
        <taxon>Bacteria</taxon>
        <taxon>Pseudomonadati</taxon>
        <taxon>Pseudomonadota</taxon>
        <taxon>Betaproteobacteria</taxon>
        <taxon>Burkholderiales</taxon>
        <taxon>Comamonadaceae</taxon>
        <taxon>Polaromonas</taxon>
    </lineage>
</organism>
<dbReference type="GO" id="GO:0018785">
    <property type="term" value="F:haloacetate dehalogenase activity"/>
    <property type="evidence" value="ECO:0007669"/>
    <property type="project" value="UniProtKB-EC"/>
</dbReference>
<reference evidence="3 4" key="1">
    <citation type="submission" date="2020-04" db="EMBL/GenBank/DDBJ databases">
        <title>Complete genome of a Psychrophilic, Marine, Gas Vacuolate Bacterium Polaromonas vacuolata KCTC 22033T.</title>
        <authorList>
            <person name="Hwang K."/>
            <person name="Kim K.M."/>
        </authorList>
    </citation>
    <scope>NUCLEOTIDE SEQUENCE [LARGE SCALE GENOMIC DNA]</scope>
    <source>
        <strain evidence="3 4">KCTC 22033</strain>
    </source>
</reference>
<dbReference type="AlphaFoldDB" id="A0A6H2H580"/>
<dbReference type="Pfam" id="PF00561">
    <property type="entry name" value="Abhydrolase_1"/>
    <property type="match status" value="1"/>
</dbReference>
<dbReference type="PRINTS" id="PR00412">
    <property type="entry name" value="EPOXHYDRLASE"/>
</dbReference>
<keyword evidence="4" id="KW-1185">Reference proteome</keyword>
<gene>
    <name evidence="3" type="ORF">HC248_00263</name>
</gene>
<feature type="domain" description="AB hydrolase-1" evidence="2">
    <location>
        <begin position="49"/>
        <end position="309"/>
    </location>
</feature>